<accession>A0A8R2NSR8</accession>
<keyword evidence="3" id="KW-1185">Reference proteome</keyword>
<evidence type="ECO:0000256" key="1">
    <source>
        <dbReference type="SAM" id="MobiDB-lite"/>
    </source>
</evidence>
<evidence type="ECO:0000313" key="3">
    <source>
        <dbReference type="Proteomes" id="UP000007819"/>
    </source>
</evidence>
<dbReference type="GeneID" id="107884531"/>
<organism evidence="2 3">
    <name type="scientific">Acyrthosiphon pisum</name>
    <name type="common">Pea aphid</name>
    <dbReference type="NCBI Taxonomy" id="7029"/>
    <lineage>
        <taxon>Eukaryota</taxon>
        <taxon>Metazoa</taxon>
        <taxon>Ecdysozoa</taxon>
        <taxon>Arthropoda</taxon>
        <taxon>Hexapoda</taxon>
        <taxon>Insecta</taxon>
        <taxon>Pterygota</taxon>
        <taxon>Neoptera</taxon>
        <taxon>Paraneoptera</taxon>
        <taxon>Hemiptera</taxon>
        <taxon>Sternorrhyncha</taxon>
        <taxon>Aphidomorpha</taxon>
        <taxon>Aphidoidea</taxon>
        <taxon>Aphididae</taxon>
        <taxon>Macrosiphini</taxon>
        <taxon>Acyrthosiphon</taxon>
    </lineage>
</organism>
<dbReference type="AlphaFoldDB" id="A0A8R2NSR8"/>
<evidence type="ECO:0000313" key="2">
    <source>
        <dbReference type="EnsemblMetazoa" id="XP_029345004.1"/>
    </source>
</evidence>
<dbReference type="Proteomes" id="UP000007819">
    <property type="component" value="Chromosome A2"/>
</dbReference>
<dbReference type="EnsemblMetazoa" id="XM_029489144.1">
    <property type="protein sequence ID" value="XP_029345004.1"/>
    <property type="gene ID" value="LOC107884531"/>
</dbReference>
<reference evidence="3" key="1">
    <citation type="submission" date="2010-06" db="EMBL/GenBank/DDBJ databases">
        <authorList>
            <person name="Jiang H."/>
            <person name="Abraham K."/>
            <person name="Ali S."/>
            <person name="Alsbrooks S.L."/>
            <person name="Anim B.N."/>
            <person name="Anosike U.S."/>
            <person name="Attaway T."/>
            <person name="Bandaranaike D.P."/>
            <person name="Battles P.K."/>
            <person name="Bell S.N."/>
            <person name="Bell A.V."/>
            <person name="Beltran B."/>
            <person name="Bickham C."/>
            <person name="Bustamante Y."/>
            <person name="Caleb T."/>
            <person name="Canada A."/>
            <person name="Cardenas V."/>
            <person name="Carter K."/>
            <person name="Chacko J."/>
            <person name="Chandrabose M.N."/>
            <person name="Chavez D."/>
            <person name="Chavez A."/>
            <person name="Chen L."/>
            <person name="Chu H.-S."/>
            <person name="Claassen K.J."/>
            <person name="Cockrell R."/>
            <person name="Collins M."/>
            <person name="Cooper J.A."/>
            <person name="Cree A."/>
            <person name="Curry S.M."/>
            <person name="Da Y."/>
            <person name="Dao M.D."/>
            <person name="Das B."/>
            <person name="Davila M.-L."/>
            <person name="Davy-Carroll L."/>
            <person name="Denson S."/>
            <person name="Dinh H."/>
            <person name="Ebong V.E."/>
            <person name="Edwards J.R."/>
            <person name="Egan A."/>
            <person name="El-Daye J."/>
            <person name="Escobedo L."/>
            <person name="Fernandez S."/>
            <person name="Fernando P.R."/>
            <person name="Flagg N."/>
            <person name="Forbes L.D."/>
            <person name="Fowler R.G."/>
            <person name="Fu Q."/>
            <person name="Gabisi R.A."/>
            <person name="Ganer J."/>
            <person name="Garbino Pronczuk A."/>
            <person name="Garcia R.M."/>
            <person name="Garner T."/>
            <person name="Garrett T.E."/>
            <person name="Gonzalez D.A."/>
            <person name="Hamid H."/>
            <person name="Hawkins E.S."/>
            <person name="Hirani K."/>
            <person name="Hogues M.E."/>
            <person name="Hollins B."/>
            <person name="Hsiao C.-H."/>
            <person name="Jabil R."/>
            <person name="James M.L."/>
            <person name="Jhangiani S.N."/>
            <person name="Johnson B."/>
            <person name="Johnson Q."/>
            <person name="Joshi V."/>
            <person name="Kalu J.B."/>
            <person name="Kam C."/>
            <person name="Kashfia A."/>
            <person name="Keebler J."/>
            <person name="Kisamo H."/>
            <person name="Kovar C.L."/>
            <person name="Lago L.A."/>
            <person name="Lai C.-Y."/>
            <person name="Laidlaw J."/>
            <person name="Lara F."/>
            <person name="Le T.-K."/>
            <person name="Lee S.L."/>
            <person name="Legall F.H."/>
            <person name="Lemon S.J."/>
            <person name="Lewis L.R."/>
            <person name="Li B."/>
            <person name="Liu Y."/>
            <person name="Liu Y.-S."/>
            <person name="Lopez J."/>
            <person name="Lozado R.J."/>
            <person name="Lu J."/>
            <person name="Madu R.C."/>
            <person name="Maheshwari M."/>
            <person name="Maheshwari R."/>
            <person name="Malloy K."/>
            <person name="Martinez E."/>
            <person name="Mathew T."/>
            <person name="Mercado I.C."/>
            <person name="Mercado C."/>
            <person name="Meyer B."/>
            <person name="Montgomery K."/>
            <person name="Morgan M.B."/>
            <person name="Munidasa M."/>
            <person name="Nazareth L.V."/>
            <person name="Nelson J."/>
            <person name="Ng B.M."/>
            <person name="Nguyen N.B."/>
            <person name="Nguyen P.Q."/>
            <person name="Nguyen T."/>
            <person name="Obregon M."/>
            <person name="Okwuonu G.O."/>
            <person name="Onwere C.G."/>
            <person name="Orozco G."/>
            <person name="Parra A."/>
            <person name="Patel S."/>
            <person name="Patil S."/>
            <person name="Perez A."/>
            <person name="Perez Y."/>
            <person name="Pham C."/>
            <person name="Primus E.L."/>
            <person name="Pu L.-L."/>
            <person name="Puazo M."/>
            <person name="Qin X."/>
            <person name="Quiroz J.B."/>
            <person name="Reese J."/>
            <person name="Richards S."/>
            <person name="Rives C.M."/>
            <person name="Robberts R."/>
            <person name="Ruiz S.J."/>
            <person name="Ruiz M.J."/>
            <person name="Santibanez J."/>
            <person name="Schneider B.W."/>
            <person name="Sisson I."/>
            <person name="Smith M."/>
            <person name="Sodergren E."/>
            <person name="Song X.-Z."/>
            <person name="Song B.B."/>
            <person name="Summersgill H."/>
            <person name="Thelus R."/>
            <person name="Thornton R.D."/>
            <person name="Trejos Z.Y."/>
            <person name="Usmani K."/>
            <person name="Vattathil S."/>
            <person name="Villasana D."/>
            <person name="Walker D.L."/>
            <person name="Wang S."/>
            <person name="Wang K."/>
            <person name="White C.S."/>
            <person name="Williams A.C."/>
            <person name="Williamson J."/>
            <person name="Wilson K."/>
            <person name="Woghiren I.O."/>
            <person name="Woodworth J.R."/>
            <person name="Worley K.C."/>
            <person name="Wright R.A."/>
            <person name="Wu W."/>
            <person name="Young L."/>
            <person name="Zhang L."/>
            <person name="Zhang J."/>
            <person name="Zhu Y."/>
            <person name="Muzny D.M."/>
            <person name="Weinstock G."/>
            <person name="Gibbs R.A."/>
        </authorList>
    </citation>
    <scope>NUCLEOTIDE SEQUENCE [LARGE SCALE GENOMIC DNA]</scope>
    <source>
        <strain evidence="3">LSR1</strain>
    </source>
</reference>
<dbReference type="OrthoDB" id="10552687at2759"/>
<sequence length="95" mass="11065">MLSSKDPTGGERKKTRSERVTHVGSAVPRHINALRLITFKLRNKEKKPSWRLKLDIGLHQHFLVSIIIYFISYEVYKLQLTIEITTFVIRKSSLS</sequence>
<proteinExistence type="predicted"/>
<feature type="region of interest" description="Disordered" evidence="1">
    <location>
        <begin position="1"/>
        <end position="22"/>
    </location>
</feature>
<feature type="compositionally biased region" description="Basic and acidic residues" evidence="1">
    <location>
        <begin position="8"/>
        <end position="21"/>
    </location>
</feature>
<name>A0A8R2NSR8_ACYPI</name>
<dbReference type="RefSeq" id="XP_029345004.1">
    <property type="nucleotide sequence ID" value="XM_029489144.1"/>
</dbReference>
<reference evidence="2" key="2">
    <citation type="submission" date="2022-06" db="UniProtKB">
        <authorList>
            <consortium name="EnsemblMetazoa"/>
        </authorList>
    </citation>
    <scope>IDENTIFICATION</scope>
</reference>
<protein>
    <submittedName>
        <fullName evidence="2">Uncharacterized protein</fullName>
    </submittedName>
</protein>